<evidence type="ECO:0000256" key="1">
    <source>
        <dbReference type="SAM" id="Phobius"/>
    </source>
</evidence>
<dbReference type="RefSeq" id="WP_058863720.1">
    <property type="nucleotide sequence ID" value="NZ_LPXO01000015.1"/>
</dbReference>
<feature type="transmembrane region" description="Helical" evidence="1">
    <location>
        <begin position="24"/>
        <end position="44"/>
    </location>
</feature>
<reference evidence="2 3" key="1">
    <citation type="submission" date="2015-12" db="EMBL/GenBank/DDBJ databases">
        <authorList>
            <person name="Shamseldin A."/>
            <person name="Moawad H."/>
            <person name="Abd El-Rahim W.M."/>
            <person name="Sadowsky M.J."/>
        </authorList>
    </citation>
    <scope>NUCLEOTIDE SEQUENCE [LARGE SCALE GENOMIC DNA]</scope>
    <source>
        <strain evidence="2 3">SJ5A-1</strain>
    </source>
</reference>
<dbReference type="AlphaFoldDB" id="A0A0W7WFB3"/>
<proteinExistence type="predicted"/>
<evidence type="ECO:0000313" key="3">
    <source>
        <dbReference type="Proteomes" id="UP000054396"/>
    </source>
</evidence>
<dbReference type="OrthoDB" id="7907064at2"/>
<name>A0A0W7WFB3_9RHOB</name>
<evidence type="ECO:0008006" key="4">
    <source>
        <dbReference type="Google" id="ProtNLM"/>
    </source>
</evidence>
<gene>
    <name evidence="2" type="ORF">AVJ23_18545</name>
</gene>
<keyword evidence="1" id="KW-0472">Membrane</keyword>
<evidence type="ECO:0000313" key="2">
    <source>
        <dbReference type="EMBL" id="KUF09254.1"/>
    </source>
</evidence>
<protein>
    <recommendedName>
        <fullName evidence="4">Pilus assembly protein TadE</fullName>
    </recommendedName>
</protein>
<keyword evidence="1" id="KW-1133">Transmembrane helix</keyword>
<comment type="caution">
    <text evidence="2">The sequence shown here is derived from an EMBL/GenBank/DDBJ whole genome shotgun (WGS) entry which is preliminary data.</text>
</comment>
<sequence length="178" mass="20016">MISRLISFAKRFRKEEDGNATVEFAVYFTIFFMILAAGVEIAFINLRHAMLERGVDLATRDIRLSTGHVPSYEEVRDKICTEATILDVCGDNLRVEMVQVEPRDLSAAPVDADCINAQQDPRPVRNFVAGQDNDLMLIRACLKYKPMMPTTSIGKELNLDDEGYAQLVVTSAFVQEPR</sequence>
<keyword evidence="1" id="KW-0812">Transmembrane</keyword>
<organism evidence="2 3">
    <name type="scientific">Pseudoponticoccus marisrubri</name>
    <dbReference type="NCBI Taxonomy" id="1685382"/>
    <lineage>
        <taxon>Bacteria</taxon>
        <taxon>Pseudomonadati</taxon>
        <taxon>Pseudomonadota</taxon>
        <taxon>Alphaproteobacteria</taxon>
        <taxon>Rhodobacterales</taxon>
        <taxon>Roseobacteraceae</taxon>
        <taxon>Pseudoponticoccus</taxon>
    </lineage>
</organism>
<accession>A0A0W7WFB3</accession>
<dbReference type="Proteomes" id="UP000054396">
    <property type="component" value="Unassembled WGS sequence"/>
</dbReference>
<dbReference type="STRING" id="1685382.AVJ23_18545"/>
<keyword evidence="3" id="KW-1185">Reference proteome</keyword>
<dbReference type="EMBL" id="LPXO01000015">
    <property type="protein sequence ID" value="KUF09254.1"/>
    <property type="molecule type" value="Genomic_DNA"/>
</dbReference>